<proteinExistence type="predicted"/>
<organism evidence="1">
    <name type="scientific">Dulem virus 42</name>
    <dbReference type="NCBI Taxonomy" id="3145760"/>
    <lineage>
        <taxon>Viruses</taxon>
        <taxon>Duplodnaviria</taxon>
        <taxon>Heunggongvirae</taxon>
        <taxon>Uroviricota</taxon>
        <taxon>Caudoviricetes</taxon>
    </lineage>
</organism>
<reference evidence="1" key="1">
    <citation type="submission" date="2024-03" db="EMBL/GenBank/DDBJ databases">
        <title>Diverse circular DNA viruses in blood, oral, and fecal samples of captive lemurs.</title>
        <authorList>
            <person name="Paietta E.N."/>
            <person name="Kraberger S."/>
            <person name="Lund M.C."/>
            <person name="Custer J.M."/>
            <person name="Vargas K.M."/>
            <person name="Ehmke E.E."/>
            <person name="Yoder A.D."/>
            <person name="Varsani A."/>
        </authorList>
    </citation>
    <scope>NUCLEOTIDE SEQUENCE</scope>
    <source>
        <strain evidence="1">Duke_30FF_63</strain>
    </source>
</reference>
<protein>
    <submittedName>
        <fullName evidence="1">Uncharacterized protein</fullName>
    </submittedName>
</protein>
<accession>A0AAU8B8H1</accession>
<dbReference type="EMBL" id="PP511876">
    <property type="protein sequence ID" value="XCD08263.1"/>
    <property type="molecule type" value="Genomic_DNA"/>
</dbReference>
<sequence>MRNIYGKNDMTITDGTMYYGYNKVFKDDVV</sequence>
<evidence type="ECO:0000313" key="1">
    <source>
        <dbReference type="EMBL" id="XCD08263.1"/>
    </source>
</evidence>
<name>A0AAU8B8H1_9CAUD</name>